<reference evidence="3 4" key="1">
    <citation type="submission" date="2018-05" db="EMBL/GenBank/DDBJ databases">
        <title>complete genome sequence of Aquabacterium olei NBRC 110486.</title>
        <authorList>
            <person name="Tang B."/>
            <person name="Chang J."/>
            <person name="Zhang L."/>
            <person name="Yang H."/>
        </authorList>
    </citation>
    <scope>NUCLEOTIDE SEQUENCE [LARGE SCALE GENOMIC DNA]</scope>
    <source>
        <strain evidence="3 4">NBRC 110486</strain>
    </source>
</reference>
<accession>A0A2U8FUB9</accession>
<dbReference type="SUPFAM" id="SSF55008">
    <property type="entry name" value="HMA, heavy metal-associated domain"/>
    <property type="match status" value="1"/>
</dbReference>
<dbReference type="CDD" id="cd00371">
    <property type="entry name" value="HMA"/>
    <property type="match status" value="1"/>
</dbReference>
<evidence type="ECO:0000259" key="2">
    <source>
        <dbReference type="PROSITE" id="PS50846"/>
    </source>
</evidence>
<dbReference type="InterPro" id="IPR017969">
    <property type="entry name" value="Heavy-metal-associated_CS"/>
</dbReference>
<gene>
    <name evidence="3" type="ORF">DEH84_11750</name>
</gene>
<evidence type="ECO:0000313" key="4">
    <source>
        <dbReference type="Proteomes" id="UP000244892"/>
    </source>
</evidence>
<dbReference type="PROSITE" id="PS50846">
    <property type="entry name" value="HMA_2"/>
    <property type="match status" value="1"/>
</dbReference>
<dbReference type="InterPro" id="IPR006121">
    <property type="entry name" value="HMA_dom"/>
</dbReference>
<proteinExistence type="predicted"/>
<evidence type="ECO:0000256" key="1">
    <source>
        <dbReference type="ARBA" id="ARBA00022723"/>
    </source>
</evidence>
<keyword evidence="1" id="KW-0479">Metal-binding</keyword>
<dbReference type="InterPro" id="IPR036163">
    <property type="entry name" value="HMA_dom_sf"/>
</dbReference>
<dbReference type="KEGG" id="aon:DEH84_11750"/>
<evidence type="ECO:0000313" key="3">
    <source>
        <dbReference type="EMBL" id="AWI54024.1"/>
    </source>
</evidence>
<dbReference type="Pfam" id="PF00403">
    <property type="entry name" value="HMA"/>
    <property type="match status" value="1"/>
</dbReference>
<organism evidence="3 4">
    <name type="scientific">Aquabacterium olei</name>
    <dbReference type="NCBI Taxonomy" id="1296669"/>
    <lineage>
        <taxon>Bacteria</taxon>
        <taxon>Pseudomonadati</taxon>
        <taxon>Pseudomonadota</taxon>
        <taxon>Betaproteobacteria</taxon>
        <taxon>Burkholderiales</taxon>
        <taxon>Aquabacterium</taxon>
    </lineage>
</organism>
<dbReference type="AlphaFoldDB" id="A0A2U8FUB9"/>
<dbReference type="EMBL" id="CP029210">
    <property type="protein sequence ID" value="AWI54024.1"/>
    <property type="molecule type" value="Genomic_DNA"/>
</dbReference>
<dbReference type="RefSeq" id="WP_109037020.1">
    <property type="nucleotide sequence ID" value="NZ_CP029210.1"/>
</dbReference>
<keyword evidence="4" id="KW-1185">Reference proteome</keyword>
<protein>
    <submittedName>
        <fullName evidence="3">Copper resistance protein CopZ</fullName>
    </submittedName>
</protein>
<dbReference type="Gene3D" id="3.30.70.100">
    <property type="match status" value="1"/>
</dbReference>
<dbReference type="OrthoDB" id="9813965at2"/>
<dbReference type="Proteomes" id="UP000244892">
    <property type="component" value="Chromosome"/>
</dbReference>
<feature type="domain" description="HMA" evidence="2">
    <location>
        <begin position="4"/>
        <end position="67"/>
    </location>
</feature>
<name>A0A2U8FUB9_9BURK</name>
<sequence>MSTQTHQITVSGMSCGHCVKAVTQAVQTLDPGARVQVDLPSGQVTVETVLERAQVLAAITEEGYEPQG</sequence>
<dbReference type="GO" id="GO:0046872">
    <property type="term" value="F:metal ion binding"/>
    <property type="evidence" value="ECO:0007669"/>
    <property type="project" value="UniProtKB-KW"/>
</dbReference>
<dbReference type="PROSITE" id="PS01047">
    <property type="entry name" value="HMA_1"/>
    <property type="match status" value="1"/>
</dbReference>